<feature type="transmembrane region" description="Helical" evidence="6">
    <location>
        <begin position="97"/>
        <end position="116"/>
    </location>
</feature>
<proteinExistence type="predicted"/>
<dbReference type="InterPro" id="IPR036259">
    <property type="entry name" value="MFS_trans_sf"/>
</dbReference>
<feature type="transmembrane region" description="Helical" evidence="6">
    <location>
        <begin position="280"/>
        <end position="296"/>
    </location>
</feature>
<dbReference type="InterPro" id="IPR011701">
    <property type="entry name" value="MFS"/>
</dbReference>
<keyword evidence="8" id="KW-1185">Reference proteome</keyword>
<feature type="transmembrane region" description="Helical" evidence="6">
    <location>
        <begin position="29"/>
        <end position="53"/>
    </location>
</feature>
<comment type="subcellular location">
    <subcellularLocation>
        <location evidence="1">Membrane</location>
        <topology evidence="1">Multi-pass membrane protein</topology>
    </subcellularLocation>
</comment>
<dbReference type="GO" id="GO:0022857">
    <property type="term" value="F:transmembrane transporter activity"/>
    <property type="evidence" value="ECO:0007669"/>
    <property type="project" value="InterPro"/>
</dbReference>
<dbReference type="Pfam" id="PF07690">
    <property type="entry name" value="MFS_1"/>
    <property type="match status" value="1"/>
</dbReference>
<reference evidence="7 8" key="1">
    <citation type="submission" date="2017-06" db="EMBL/GenBank/DDBJ databases">
        <authorList>
            <person name="Kim H.J."/>
            <person name="Triplett B.A."/>
        </authorList>
    </citation>
    <scope>NUCLEOTIDE SEQUENCE [LARGE SCALE GENOMIC DNA]</scope>
    <source>
        <strain evidence="7 8">DSM 13116</strain>
    </source>
</reference>
<evidence type="ECO:0000256" key="5">
    <source>
        <dbReference type="ARBA" id="ARBA00023136"/>
    </source>
</evidence>
<evidence type="ECO:0000256" key="6">
    <source>
        <dbReference type="SAM" id="Phobius"/>
    </source>
</evidence>
<gene>
    <name evidence="7" type="ORF">SAMN04488503_0756</name>
</gene>
<evidence type="ECO:0000256" key="4">
    <source>
        <dbReference type="ARBA" id="ARBA00022989"/>
    </source>
</evidence>
<dbReference type="Proteomes" id="UP000198324">
    <property type="component" value="Unassembled WGS sequence"/>
</dbReference>
<feature type="transmembrane region" description="Helical" evidence="6">
    <location>
        <begin position="122"/>
        <end position="143"/>
    </location>
</feature>
<name>A0A238Y888_9BACT</name>
<keyword evidence="2" id="KW-0813">Transport</keyword>
<dbReference type="SUPFAM" id="SSF103473">
    <property type="entry name" value="MFS general substrate transporter"/>
    <property type="match status" value="1"/>
</dbReference>
<protein>
    <submittedName>
        <fullName evidence="7">Major Facilitator Superfamily protein</fullName>
    </submittedName>
</protein>
<dbReference type="GO" id="GO:0016020">
    <property type="term" value="C:membrane"/>
    <property type="evidence" value="ECO:0007669"/>
    <property type="project" value="UniProtKB-SubCell"/>
</dbReference>
<keyword evidence="3 6" id="KW-0812">Transmembrane</keyword>
<feature type="transmembrane region" description="Helical" evidence="6">
    <location>
        <begin position="334"/>
        <end position="355"/>
    </location>
</feature>
<evidence type="ECO:0000256" key="3">
    <source>
        <dbReference type="ARBA" id="ARBA00022692"/>
    </source>
</evidence>
<organism evidence="7 8">
    <name type="scientific">Humidesulfovibrio mexicanus</name>
    <dbReference type="NCBI Taxonomy" id="147047"/>
    <lineage>
        <taxon>Bacteria</taxon>
        <taxon>Pseudomonadati</taxon>
        <taxon>Thermodesulfobacteriota</taxon>
        <taxon>Desulfovibrionia</taxon>
        <taxon>Desulfovibrionales</taxon>
        <taxon>Desulfovibrionaceae</taxon>
        <taxon>Humidesulfovibrio</taxon>
    </lineage>
</organism>
<dbReference type="EMBL" id="FZOC01000001">
    <property type="protein sequence ID" value="SNR67048.1"/>
    <property type="molecule type" value="Genomic_DNA"/>
</dbReference>
<feature type="transmembrane region" description="Helical" evidence="6">
    <location>
        <begin position="187"/>
        <end position="207"/>
    </location>
</feature>
<dbReference type="PANTHER" id="PTHR12778">
    <property type="entry name" value="SOLUTE CARRIER FAMILY 33 ACETYL-COA TRANSPORTER -RELATED"/>
    <property type="match status" value="1"/>
</dbReference>
<feature type="transmembrane region" description="Helical" evidence="6">
    <location>
        <begin position="59"/>
        <end position="76"/>
    </location>
</feature>
<dbReference type="RefSeq" id="WP_179216864.1">
    <property type="nucleotide sequence ID" value="NZ_FZOC01000001.1"/>
</dbReference>
<feature type="transmembrane region" description="Helical" evidence="6">
    <location>
        <begin position="303"/>
        <end position="322"/>
    </location>
</feature>
<dbReference type="PANTHER" id="PTHR12778:SF10">
    <property type="entry name" value="MAJOR FACILITATOR SUPERFAMILY DOMAIN-CONTAINING PROTEIN 3"/>
    <property type="match status" value="1"/>
</dbReference>
<dbReference type="AlphaFoldDB" id="A0A238Y888"/>
<accession>A0A238Y888</accession>
<sequence length="441" mass="46480">MHRSSVSAPDLHDAPVQALGGQPRLIARLALIGSLYLAQAIPMGFVFGAMPVVLRQQGASLRQIGLLFLLHLPWVLKLFYAARLESLRPGPLGRRKSWIAPMQWLAALALACAARLDPVAGFAGIFLLLLAYNLAMATGDIAVDGYATDILKPEELRWGAALQASGRFVGMMLGGGLLLTLYVRLGWGPVCALLAVVTLALSLPVLLTPEIPPVCAAQERPQGEDVCGLADVLRLPKVRWAMPVLILPTAFLFSGFQMRLPLMSDLGLGSAVMGGVLMQWAYPAGLCCTFAAGWFLRRCGSLVLMRVLCAVGLVLTAASAWLALGGRASPVQAAWLLACDNALLGAANVWGYTLIMRLCQGGRSGTGVAILGSLFILPPIVLGPFVGGLGDRVGFAALYGVLGLFMVVGWRLAEALHAAARRKGLALLSGPGPAQERAGHS</sequence>
<evidence type="ECO:0000313" key="7">
    <source>
        <dbReference type="EMBL" id="SNR67048.1"/>
    </source>
</evidence>
<keyword evidence="5 6" id="KW-0472">Membrane</keyword>
<dbReference type="InterPro" id="IPR004752">
    <property type="entry name" value="AmpG_permease/AT-1"/>
</dbReference>
<evidence type="ECO:0000256" key="2">
    <source>
        <dbReference type="ARBA" id="ARBA00022448"/>
    </source>
</evidence>
<evidence type="ECO:0000313" key="8">
    <source>
        <dbReference type="Proteomes" id="UP000198324"/>
    </source>
</evidence>
<feature type="transmembrane region" description="Helical" evidence="6">
    <location>
        <begin position="393"/>
        <end position="413"/>
    </location>
</feature>
<evidence type="ECO:0000256" key="1">
    <source>
        <dbReference type="ARBA" id="ARBA00004141"/>
    </source>
</evidence>
<keyword evidence="4 6" id="KW-1133">Transmembrane helix</keyword>
<feature type="transmembrane region" description="Helical" evidence="6">
    <location>
        <begin position="240"/>
        <end position="260"/>
    </location>
</feature>
<dbReference type="Gene3D" id="1.20.1250.20">
    <property type="entry name" value="MFS general substrate transporter like domains"/>
    <property type="match status" value="1"/>
</dbReference>
<feature type="transmembrane region" description="Helical" evidence="6">
    <location>
        <begin position="367"/>
        <end position="387"/>
    </location>
</feature>